<sequence length="185" mass="20830">MLSTLLFRFGTTSFMVDTLVELPSSTICQIRKIGVRGYSFPLFTEIKRKRRNTMVRKLYYLSDESWYLTRTTEFIETRNYASHRVGKPAGWDKDTKGKDGVDSGRNVGCMLVNIEGEEVEGGSGGRACDKGTQNGDDYRSEDVQDENEQNEVALCEEKEEGEGKEDGKDEDVNNEGNGDEKKGLK</sequence>
<organism evidence="2 3">
    <name type="scientific">Sclerotinia sclerotiorum (strain ATCC 18683 / 1980 / Ss-1)</name>
    <name type="common">White mold</name>
    <name type="synonym">Whetzelinia sclerotiorum</name>
    <dbReference type="NCBI Taxonomy" id="665079"/>
    <lineage>
        <taxon>Eukaryota</taxon>
        <taxon>Fungi</taxon>
        <taxon>Dikarya</taxon>
        <taxon>Ascomycota</taxon>
        <taxon>Pezizomycotina</taxon>
        <taxon>Leotiomycetes</taxon>
        <taxon>Helotiales</taxon>
        <taxon>Sclerotiniaceae</taxon>
        <taxon>Sclerotinia</taxon>
    </lineage>
</organism>
<dbReference type="Proteomes" id="UP000177798">
    <property type="component" value="Chromosome 10"/>
</dbReference>
<name>A0A1D9QEF7_SCLS1</name>
<feature type="region of interest" description="Disordered" evidence="1">
    <location>
        <begin position="119"/>
        <end position="185"/>
    </location>
</feature>
<protein>
    <submittedName>
        <fullName evidence="2">Uncharacterized protein</fullName>
    </submittedName>
</protein>
<reference evidence="3" key="1">
    <citation type="journal article" date="2017" name="Genome Biol. Evol.">
        <title>The complete genome sequence of the phytopathogenic fungus Sclerotinia sclerotiorum reveals insights into the genome architecture of broad host range pathogens.</title>
        <authorList>
            <person name="Derbyshire M."/>
            <person name="Denton-Giles M."/>
            <person name="Hegedus D."/>
            <person name="Seifbarghy S."/>
            <person name="Rollins J."/>
            <person name="van Kan J."/>
            <person name="Seidl M.F."/>
            <person name="Faino L."/>
            <person name="Mbengue M."/>
            <person name="Navaud O."/>
            <person name="Raffaele S."/>
            <person name="Hammond-Kosack K."/>
            <person name="Heard S."/>
            <person name="Oliver R."/>
        </authorList>
    </citation>
    <scope>NUCLEOTIDE SEQUENCE [LARGE SCALE GENOMIC DNA]</scope>
    <source>
        <strain evidence="3">ATCC 18683 / 1980 / Ss-1</strain>
    </source>
</reference>
<dbReference type="VEuPathDB" id="FungiDB:sscle_10g080870"/>
<evidence type="ECO:0000313" key="3">
    <source>
        <dbReference type="Proteomes" id="UP000177798"/>
    </source>
</evidence>
<accession>A0A1D9QEF7</accession>
<evidence type="ECO:0000313" key="2">
    <source>
        <dbReference type="EMBL" id="APA13317.1"/>
    </source>
</evidence>
<dbReference type="EMBL" id="CP017823">
    <property type="protein sequence ID" value="APA13317.1"/>
    <property type="molecule type" value="Genomic_DNA"/>
</dbReference>
<gene>
    <name evidence="2" type="ORF">sscle_10g080870</name>
</gene>
<dbReference type="AlphaFoldDB" id="A0A1D9QEF7"/>
<dbReference type="OrthoDB" id="3536114at2759"/>
<proteinExistence type="predicted"/>
<evidence type="ECO:0000256" key="1">
    <source>
        <dbReference type="SAM" id="MobiDB-lite"/>
    </source>
</evidence>